<comment type="caution">
    <text evidence="2">The sequence shown here is derived from an EMBL/GenBank/DDBJ whole genome shotgun (WGS) entry which is preliminary data.</text>
</comment>
<evidence type="ECO:0008006" key="4">
    <source>
        <dbReference type="Google" id="ProtNLM"/>
    </source>
</evidence>
<organism evidence="2 3">
    <name type="scientific">Lactarius akahatsu</name>
    <dbReference type="NCBI Taxonomy" id="416441"/>
    <lineage>
        <taxon>Eukaryota</taxon>
        <taxon>Fungi</taxon>
        <taxon>Dikarya</taxon>
        <taxon>Basidiomycota</taxon>
        <taxon>Agaricomycotina</taxon>
        <taxon>Agaricomycetes</taxon>
        <taxon>Russulales</taxon>
        <taxon>Russulaceae</taxon>
        <taxon>Lactarius</taxon>
    </lineage>
</organism>
<evidence type="ECO:0000256" key="1">
    <source>
        <dbReference type="ARBA" id="ARBA00022801"/>
    </source>
</evidence>
<name>A0AAD4L687_9AGAM</name>
<protein>
    <recommendedName>
        <fullName evidence="4">Glycoside hydrolase family 105 protein</fullName>
    </recommendedName>
</protein>
<dbReference type="Proteomes" id="UP001201163">
    <property type="component" value="Unassembled WGS sequence"/>
</dbReference>
<dbReference type="GO" id="GO:0005975">
    <property type="term" value="P:carbohydrate metabolic process"/>
    <property type="evidence" value="ECO:0007669"/>
    <property type="project" value="InterPro"/>
</dbReference>
<evidence type="ECO:0000313" key="2">
    <source>
        <dbReference type="EMBL" id="KAH8982072.1"/>
    </source>
</evidence>
<dbReference type="GO" id="GO:0016787">
    <property type="term" value="F:hydrolase activity"/>
    <property type="evidence" value="ECO:0007669"/>
    <property type="project" value="UniProtKB-KW"/>
</dbReference>
<reference evidence="2" key="1">
    <citation type="submission" date="2022-01" db="EMBL/GenBank/DDBJ databases">
        <title>Comparative genomics reveals a dynamic genome evolution in the ectomycorrhizal milk-cap (Lactarius) mushrooms.</title>
        <authorList>
            <consortium name="DOE Joint Genome Institute"/>
            <person name="Lebreton A."/>
            <person name="Tang N."/>
            <person name="Kuo A."/>
            <person name="LaButti K."/>
            <person name="Drula E."/>
            <person name="Barry K."/>
            <person name="Clum A."/>
            <person name="Lipzen A."/>
            <person name="Mousain D."/>
            <person name="Ng V."/>
            <person name="Wang R."/>
            <person name="Wang X."/>
            <person name="Dai Y."/>
            <person name="Henrissat B."/>
            <person name="Grigoriev I.V."/>
            <person name="Guerin-Laguette A."/>
            <person name="Yu F."/>
            <person name="Martin F.M."/>
        </authorList>
    </citation>
    <scope>NUCLEOTIDE SEQUENCE</scope>
    <source>
        <strain evidence="2">QP</strain>
    </source>
</reference>
<feature type="non-terminal residue" evidence="2">
    <location>
        <position position="1"/>
    </location>
</feature>
<dbReference type="PANTHER" id="PTHR41814:SF1">
    <property type="entry name" value="CELLULASE"/>
    <property type="match status" value="1"/>
</dbReference>
<evidence type="ECO:0000313" key="3">
    <source>
        <dbReference type="Proteomes" id="UP001201163"/>
    </source>
</evidence>
<dbReference type="InterPro" id="IPR012341">
    <property type="entry name" value="6hp_glycosidase-like_sf"/>
</dbReference>
<dbReference type="SUPFAM" id="SSF48208">
    <property type="entry name" value="Six-hairpin glycosidases"/>
    <property type="match status" value="1"/>
</dbReference>
<dbReference type="EMBL" id="JAKELL010000105">
    <property type="protein sequence ID" value="KAH8982072.1"/>
    <property type="molecule type" value="Genomic_DNA"/>
</dbReference>
<proteinExistence type="predicted"/>
<keyword evidence="3" id="KW-1185">Reference proteome</keyword>
<accession>A0AAD4L687</accession>
<gene>
    <name evidence="2" type="ORF">EDB92DRAFT_1804890</name>
</gene>
<dbReference type="InterPro" id="IPR010905">
    <property type="entry name" value="Glyco_hydro_88"/>
</dbReference>
<dbReference type="AlphaFoldDB" id="A0AAD4L687"/>
<dbReference type="PANTHER" id="PTHR41814">
    <property type="entry name" value="EXPRESSED PROTEIN"/>
    <property type="match status" value="1"/>
</dbReference>
<dbReference type="InterPro" id="IPR008928">
    <property type="entry name" value="6-hairpin_glycosidase_sf"/>
</dbReference>
<dbReference type="Gene3D" id="1.50.10.10">
    <property type="match status" value="1"/>
</dbReference>
<sequence>SSLNGTLADVFTIARNAIVAPTNGTGQPLVLGDGSAGNPASIGIAVLIANWTGLCGENYAAVATAQVEYLFGPAVPKTEDGAISHRVSEVSSGALDSVYMVPPFLAYYGITSGNQSMLQEAYNWWVKLYRSYLSNTSAGGLWQHTVLGVNGTDKGHWSTGNAWAAAGMLCVLGTLKSSSFSRNFEGQIKDLGDWVAEIHSVMYPNLQDNSLFKNYAVRNSEPM</sequence>
<dbReference type="Pfam" id="PF07470">
    <property type="entry name" value="Glyco_hydro_88"/>
    <property type="match status" value="1"/>
</dbReference>
<keyword evidence="1" id="KW-0378">Hydrolase</keyword>